<protein>
    <submittedName>
        <fullName evidence="1">Uncharacterized protein</fullName>
    </submittedName>
</protein>
<sequence length="125" mass="13362">MGAADWFESRPAHHICLGATPRPHLTVGAVGGPVTPSSGVRPSADPLTGLSSGFLRRARSKLAGRPCGWAEGLFLETSTDPAAAAVAGYLLLRLSALDRLWNWPGNLPDQMLWMPDVAVIHAWRL</sequence>
<proteinExistence type="predicted"/>
<dbReference type="Proteomes" id="UP000677082">
    <property type="component" value="Unassembled WGS sequence"/>
</dbReference>
<accession>A0A920BPK4</accession>
<reference evidence="1 2" key="1">
    <citation type="submission" date="2021-03" db="EMBL/GenBank/DDBJ databases">
        <title>Whole genome shotgun sequence of Actinoplanes toevensis NBRC 105298.</title>
        <authorList>
            <person name="Komaki H."/>
            <person name="Tamura T."/>
        </authorList>
    </citation>
    <scope>NUCLEOTIDE SEQUENCE [LARGE SCALE GENOMIC DNA]</scope>
    <source>
        <strain evidence="1 2">NBRC 105298</strain>
    </source>
</reference>
<evidence type="ECO:0000313" key="1">
    <source>
        <dbReference type="EMBL" id="GIM96837.1"/>
    </source>
</evidence>
<gene>
    <name evidence="1" type="ORF">Ato02nite_086300</name>
</gene>
<evidence type="ECO:0000313" key="2">
    <source>
        <dbReference type="Proteomes" id="UP000677082"/>
    </source>
</evidence>
<dbReference type="EMBL" id="BOQN01000128">
    <property type="protein sequence ID" value="GIM96837.1"/>
    <property type="molecule type" value="Genomic_DNA"/>
</dbReference>
<dbReference type="AlphaFoldDB" id="A0A920BPK4"/>
<name>A0A920BPK4_9ACTN</name>
<comment type="caution">
    <text evidence="1">The sequence shown here is derived from an EMBL/GenBank/DDBJ whole genome shotgun (WGS) entry which is preliminary data.</text>
</comment>
<organism evidence="1 2">
    <name type="scientific">Paractinoplanes toevensis</name>
    <dbReference type="NCBI Taxonomy" id="571911"/>
    <lineage>
        <taxon>Bacteria</taxon>
        <taxon>Bacillati</taxon>
        <taxon>Actinomycetota</taxon>
        <taxon>Actinomycetes</taxon>
        <taxon>Micromonosporales</taxon>
        <taxon>Micromonosporaceae</taxon>
        <taxon>Paractinoplanes</taxon>
    </lineage>
</organism>
<keyword evidence="2" id="KW-1185">Reference proteome</keyword>